<organism evidence="1 2">
    <name type="scientific">Russula earlei</name>
    <dbReference type="NCBI Taxonomy" id="71964"/>
    <lineage>
        <taxon>Eukaryota</taxon>
        <taxon>Fungi</taxon>
        <taxon>Dikarya</taxon>
        <taxon>Basidiomycota</taxon>
        <taxon>Agaricomycotina</taxon>
        <taxon>Agaricomycetes</taxon>
        <taxon>Russulales</taxon>
        <taxon>Russulaceae</taxon>
        <taxon>Russula</taxon>
    </lineage>
</organism>
<proteinExistence type="predicted"/>
<sequence>MPKLLLSANHLYHLDLWNVPYSGYFSPQALVACLSVMSRLESLHVEFESPRYPASRRSLSLTRSVLPSLTKLVFRGAHQYLEDLLAQIEAPLLNKLKIGFFLDPHFVVPQLHQLINYAESFKNAPEHLFPELSLAISDPHLPLLAQVCNSSLSLLSTLVRHDFLGDSTQTSSIETTQWLELLDPFTSVTDLHLDNEHVGRVLQKLAEERVKQVLPALQKISLIDLTEPVPKYMQGFVAA</sequence>
<gene>
    <name evidence="1" type="ORF">F5148DRAFT_1335837</name>
</gene>
<keyword evidence="2" id="KW-1185">Reference proteome</keyword>
<evidence type="ECO:0000313" key="2">
    <source>
        <dbReference type="Proteomes" id="UP001207468"/>
    </source>
</evidence>
<dbReference type="EMBL" id="JAGFNK010000419">
    <property type="protein sequence ID" value="KAI9450687.1"/>
    <property type="molecule type" value="Genomic_DNA"/>
</dbReference>
<evidence type="ECO:0000313" key="1">
    <source>
        <dbReference type="EMBL" id="KAI9450687.1"/>
    </source>
</evidence>
<protein>
    <submittedName>
        <fullName evidence="1">Uncharacterized protein</fullName>
    </submittedName>
</protein>
<comment type="caution">
    <text evidence="1">The sequence shown here is derived from an EMBL/GenBank/DDBJ whole genome shotgun (WGS) entry which is preliminary data.</text>
</comment>
<name>A0ACC0TVG1_9AGAM</name>
<reference evidence="1" key="1">
    <citation type="submission" date="2021-03" db="EMBL/GenBank/DDBJ databases">
        <title>Evolutionary priming and transition to the ectomycorrhizal habit in an iconic lineage of mushroom-forming fungi: is preadaptation a requirement?</title>
        <authorList>
            <consortium name="DOE Joint Genome Institute"/>
            <person name="Looney B.P."/>
            <person name="Miyauchi S."/>
            <person name="Morin E."/>
            <person name="Drula E."/>
            <person name="Courty P.E."/>
            <person name="Chicoki N."/>
            <person name="Fauchery L."/>
            <person name="Kohler A."/>
            <person name="Kuo A."/>
            <person name="LaButti K."/>
            <person name="Pangilinan J."/>
            <person name="Lipzen A."/>
            <person name="Riley R."/>
            <person name="Andreopoulos W."/>
            <person name="He G."/>
            <person name="Johnson J."/>
            <person name="Barry K.W."/>
            <person name="Grigoriev I.V."/>
            <person name="Nagy L."/>
            <person name="Hibbett D."/>
            <person name="Henrissat B."/>
            <person name="Matheny P.B."/>
            <person name="Labbe J."/>
            <person name="Martin A.F."/>
        </authorList>
    </citation>
    <scope>NUCLEOTIDE SEQUENCE</scope>
    <source>
        <strain evidence="1">BPL698</strain>
    </source>
</reference>
<accession>A0ACC0TVG1</accession>
<dbReference type="Proteomes" id="UP001207468">
    <property type="component" value="Unassembled WGS sequence"/>
</dbReference>